<accession>A0A1C3H446</accession>
<dbReference type="Pfam" id="PF10547">
    <property type="entry name" value="P22_AR_N"/>
    <property type="match status" value="1"/>
</dbReference>
<evidence type="ECO:0000313" key="2">
    <source>
        <dbReference type="EMBL" id="SAM63930.1"/>
    </source>
</evidence>
<evidence type="ECO:0000313" key="3">
    <source>
        <dbReference type="Proteomes" id="UP000190837"/>
    </source>
</evidence>
<dbReference type="PRINTS" id="PR01994">
    <property type="entry name" value="ANTIREPRESSR"/>
</dbReference>
<gene>
    <name evidence="2" type="ORF">CHUV0807_1182</name>
</gene>
<dbReference type="AlphaFoldDB" id="A0A1C3H446"/>
<reference evidence="3" key="1">
    <citation type="submission" date="2016-04" db="EMBL/GenBank/DDBJ databases">
        <authorList>
            <person name="Tagini F."/>
        </authorList>
    </citation>
    <scope>NUCLEOTIDE SEQUENCE [LARGE SCALE GENOMIC DNA]</scope>
    <source>
        <strain evidence="3">CHUV0807</strain>
    </source>
</reference>
<name>A0A1C3H446_9GAMM</name>
<dbReference type="EMBL" id="FKLO01000043">
    <property type="protein sequence ID" value="SAM63930.1"/>
    <property type="molecule type" value="Genomic_DNA"/>
</dbReference>
<proteinExistence type="predicted"/>
<dbReference type="Proteomes" id="UP000190837">
    <property type="component" value="Unassembled WGS sequence"/>
</dbReference>
<sequence>MTNTIQTVEFHGQTLITISHDGKHYVAMRPICENIGLNWRGQNERIVRHEVLNAVARVMRSTGNDGKEYSMLCLPLEYLNGWLFGVDVTRLKNPGARTALIRYQRECFKVLYDYWHNGKAENPRRTTPDERAGLRQAVTMLTTKRGLMHDEAYRLIHQRFNVSHIEEIPAEQLPQAIEYIHRLALEGELLPPPEDKDADYIRSHQVAAIGLMHVGRLRFEEQKKALLRLRDLTAQAHERLKATLAETRATLDLTNDILYGSGAIWDGLHESLFHLMLPDEVMDEGRSRAQKHYKPRILA</sequence>
<protein>
    <submittedName>
        <fullName evidence="2">Putative antirepressor protein</fullName>
    </submittedName>
</protein>
<dbReference type="RefSeq" id="WP_079540438.1">
    <property type="nucleotide sequence ID" value="NZ_FKLO01000043.1"/>
</dbReference>
<dbReference type="InterPro" id="IPR018875">
    <property type="entry name" value="Antirepressor_Ant_N"/>
</dbReference>
<organism evidence="2 3">
    <name type="scientific">Cardiobacterium hominis</name>
    <dbReference type="NCBI Taxonomy" id="2718"/>
    <lineage>
        <taxon>Bacteria</taxon>
        <taxon>Pseudomonadati</taxon>
        <taxon>Pseudomonadota</taxon>
        <taxon>Gammaproteobacteria</taxon>
        <taxon>Cardiobacteriales</taxon>
        <taxon>Cardiobacteriaceae</taxon>
        <taxon>Cardiobacterium</taxon>
    </lineage>
</organism>
<feature type="domain" description="Antirepressor protein ant N-terminal" evidence="1">
    <location>
        <begin position="7"/>
        <end position="120"/>
    </location>
</feature>
<evidence type="ECO:0000259" key="1">
    <source>
        <dbReference type="Pfam" id="PF10547"/>
    </source>
</evidence>